<evidence type="ECO:0000313" key="6">
    <source>
        <dbReference type="Proteomes" id="UP000256542"/>
    </source>
</evidence>
<reference evidence="5 6" key="1">
    <citation type="submission" date="2018-08" db="EMBL/GenBank/DDBJ databases">
        <title>Genomic Encyclopedia of Type Strains, Phase III (KMG-III): the genomes of soil and plant-associated and newly described type strains.</title>
        <authorList>
            <person name="Whitman W."/>
        </authorList>
    </citation>
    <scope>NUCLEOTIDE SEQUENCE [LARGE SCALE GENOMIC DNA]</scope>
    <source>
        <strain evidence="5 6">CECT 7375</strain>
    </source>
</reference>
<feature type="chain" id="PRO_5017746067" evidence="3">
    <location>
        <begin position="21"/>
        <end position="269"/>
    </location>
</feature>
<comment type="caution">
    <text evidence="5">The sequence shown here is derived from an EMBL/GenBank/DDBJ whole genome shotgun (WGS) entry which is preliminary data.</text>
</comment>
<dbReference type="PANTHER" id="PTHR35936:SF19">
    <property type="entry name" value="AMINO-ACID-BINDING PROTEIN YXEM-RELATED"/>
    <property type="match status" value="1"/>
</dbReference>
<evidence type="ECO:0000256" key="2">
    <source>
        <dbReference type="ARBA" id="ARBA00022729"/>
    </source>
</evidence>
<sequence length="269" mass="29716">MKSKILTFMFLWGFFSIASAVNATPFGCEGKSIRVGITNAGVMYHNGVGIDPDLLHLLSAITHCQFQLIPIARADAFELVKQGKIDLVPSVTREPSREAYAWFIPYFEVRFVLLTNATKLPAITHIEQLKSFQNIRIGRAAGSGYGSYFNYHLSEMSSLGMVKSYSDYGESVKGLLNKEVDAVLSMPQLYRAFLAEGEAPLPLRIADISPAPAIQVSLMLGKHQFSSPQAANWLRVIEMLRLDGRLKAIMEQYVSSDEAHVMLGNAAPL</sequence>
<organism evidence="5 6">
    <name type="scientific">Marinomonas pollencensis</name>
    <dbReference type="NCBI Taxonomy" id="491954"/>
    <lineage>
        <taxon>Bacteria</taxon>
        <taxon>Pseudomonadati</taxon>
        <taxon>Pseudomonadota</taxon>
        <taxon>Gammaproteobacteria</taxon>
        <taxon>Oceanospirillales</taxon>
        <taxon>Oceanospirillaceae</taxon>
        <taxon>Marinomonas</taxon>
    </lineage>
</organism>
<dbReference type="Proteomes" id="UP000256542">
    <property type="component" value="Unassembled WGS sequence"/>
</dbReference>
<keyword evidence="6" id="KW-1185">Reference proteome</keyword>
<dbReference type="EMBL" id="QUNG01000002">
    <property type="protein sequence ID" value="REG85654.1"/>
    <property type="molecule type" value="Genomic_DNA"/>
</dbReference>
<dbReference type="SMART" id="SM00062">
    <property type="entry name" value="PBPb"/>
    <property type="match status" value="1"/>
</dbReference>
<protein>
    <submittedName>
        <fullName evidence="5">ABC-type amino acid transport substrate-binding protein</fullName>
    </submittedName>
</protein>
<accession>A0A3E0DRL7</accession>
<dbReference type="Gene3D" id="3.40.190.10">
    <property type="entry name" value="Periplasmic binding protein-like II"/>
    <property type="match status" value="2"/>
</dbReference>
<dbReference type="RefSeq" id="WP_181903036.1">
    <property type="nucleotide sequence ID" value="NZ_QUNG01000002.1"/>
</dbReference>
<dbReference type="Pfam" id="PF00497">
    <property type="entry name" value="SBP_bac_3"/>
    <property type="match status" value="1"/>
</dbReference>
<gene>
    <name evidence="5" type="ORF">DFP81_102187</name>
</gene>
<proteinExistence type="inferred from homology"/>
<evidence type="ECO:0000256" key="3">
    <source>
        <dbReference type="SAM" id="SignalP"/>
    </source>
</evidence>
<feature type="signal peptide" evidence="3">
    <location>
        <begin position="1"/>
        <end position="20"/>
    </location>
</feature>
<dbReference type="InterPro" id="IPR001638">
    <property type="entry name" value="Solute-binding_3/MltF_N"/>
</dbReference>
<name>A0A3E0DRL7_9GAMM</name>
<dbReference type="SUPFAM" id="SSF53850">
    <property type="entry name" value="Periplasmic binding protein-like II"/>
    <property type="match status" value="1"/>
</dbReference>
<comment type="similarity">
    <text evidence="1">Belongs to the bacterial solute-binding protein 3 family.</text>
</comment>
<evidence type="ECO:0000256" key="1">
    <source>
        <dbReference type="ARBA" id="ARBA00010333"/>
    </source>
</evidence>
<keyword evidence="2 3" id="KW-0732">Signal</keyword>
<feature type="domain" description="Solute-binding protein family 3/N-terminal" evidence="4">
    <location>
        <begin position="32"/>
        <end position="257"/>
    </location>
</feature>
<dbReference type="AlphaFoldDB" id="A0A3E0DRL7"/>
<evidence type="ECO:0000313" key="5">
    <source>
        <dbReference type="EMBL" id="REG85654.1"/>
    </source>
</evidence>
<evidence type="ECO:0000259" key="4">
    <source>
        <dbReference type="SMART" id="SM00062"/>
    </source>
</evidence>
<dbReference type="PANTHER" id="PTHR35936">
    <property type="entry name" value="MEMBRANE-BOUND LYTIC MUREIN TRANSGLYCOSYLASE F"/>
    <property type="match status" value="1"/>
</dbReference>